<dbReference type="RefSeq" id="WP_065247402.1">
    <property type="nucleotide sequence ID" value="NZ_CP012117.1"/>
</dbReference>
<feature type="binding site" evidence="6">
    <location>
        <position position="112"/>
    </location>
    <ligand>
        <name>a divalent metal cation</name>
        <dbReference type="ChEBI" id="CHEBI:60240"/>
        <label>2</label>
        <note>catalytic</note>
    </ligand>
</feature>
<comment type="catalytic activity">
    <reaction evidence="6 7">
        <text>Release of N-terminal amino acids, preferentially methionine, from peptides and arylamides.</text>
        <dbReference type="EC" id="3.4.11.18"/>
    </reaction>
</comment>
<keyword evidence="5 6" id="KW-0378">Hydrolase</keyword>
<gene>
    <name evidence="6" type="primary">map</name>
    <name evidence="9" type="ORF">DAD186_05590</name>
</gene>
<comment type="similarity">
    <text evidence="6">Belongs to the peptidase M24A family. Methionine aminopeptidase type 1 subfamily.</text>
</comment>
<dbReference type="PRINTS" id="PR00599">
    <property type="entry name" value="MAPEPTIDASE"/>
</dbReference>
<dbReference type="GO" id="GO:0004239">
    <property type="term" value="F:initiator methionyl aminopeptidase activity"/>
    <property type="evidence" value="ECO:0007669"/>
    <property type="project" value="UniProtKB-UniRule"/>
</dbReference>
<dbReference type="Gene3D" id="3.90.230.10">
    <property type="entry name" value="Creatinase/methionine aminopeptidase superfamily"/>
    <property type="match status" value="1"/>
</dbReference>
<feature type="binding site" evidence="6">
    <location>
        <position position="186"/>
    </location>
    <ligand>
        <name>substrate</name>
    </ligand>
</feature>
<evidence type="ECO:0000256" key="6">
    <source>
        <dbReference type="HAMAP-Rule" id="MF_01974"/>
    </source>
</evidence>
<dbReference type="EC" id="3.4.11.18" evidence="6 7"/>
<dbReference type="PROSITE" id="PS00680">
    <property type="entry name" value="MAP_1"/>
    <property type="match status" value="1"/>
</dbReference>
<dbReference type="STRING" id="1630135.DAD186_05590"/>
<comment type="function">
    <text evidence="1 6">Removes the N-terminal methionine from nascent proteins. The N-terminal methionine is often cleaved when the second residue in the primary sequence is small and uncharged (Met-Ala-, Cys, Gly, Pro, Ser, Thr, or Val). Requires deformylation of the N(alpha)-formylated initiator methionine before it can be hydrolyzed.</text>
</comment>
<dbReference type="Pfam" id="PF00557">
    <property type="entry name" value="Peptidase_M24"/>
    <property type="match status" value="1"/>
</dbReference>
<dbReference type="AlphaFoldDB" id="A0A1B0ZGK6"/>
<dbReference type="CDD" id="cd01086">
    <property type="entry name" value="MetAP1"/>
    <property type="match status" value="1"/>
</dbReference>
<evidence type="ECO:0000256" key="4">
    <source>
        <dbReference type="ARBA" id="ARBA00022723"/>
    </source>
</evidence>
<dbReference type="GO" id="GO:0006508">
    <property type="term" value="P:proteolysis"/>
    <property type="evidence" value="ECO:0007669"/>
    <property type="project" value="UniProtKB-KW"/>
</dbReference>
<evidence type="ECO:0000256" key="2">
    <source>
        <dbReference type="ARBA" id="ARBA00022438"/>
    </source>
</evidence>
<dbReference type="InterPro" id="IPR000994">
    <property type="entry name" value="Pept_M24"/>
</dbReference>
<dbReference type="GO" id="GO:0070006">
    <property type="term" value="F:metalloaminopeptidase activity"/>
    <property type="evidence" value="ECO:0007669"/>
    <property type="project" value="UniProtKB-UniRule"/>
</dbReference>
<name>A0A1B0ZGK6_9MICO</name>
<dbReference type="EMBL" id="CP012117">
    <property type="protein sequence ID" value="ANP27114.1"/>
    <property type="molecule type" value="Genomic_DNA"/>
</dbReference>
<dbReference type="GO" id="GO:0046872">
    <property type="term" value="F:metal ion binding"/>
    <property type="evidence" value="ECO:0007669"/>
    <property type="project" value="UniProtKB-UniRule"/>
</dbReference>
<keyword evidence="3 6" id="KW-0645">Protease</keyword>
<proteinExistence type="inferred from homology"/>
<evidence type="ECO:0000313" key="9">
    <source>
        <dbReference type="EMBL" id="ANP27114.1"/>
    </source>
</evidence>
<keyword evidence="2 6" id="KW-0031">Aminopeptidase</keyword>
<evidence type="ECO:0000259" key="8">
    <source>
        <dbReference type="Pfam" id="PF00557"/>
    </source>
</evidence>
<dbReference type="KEGG" id="dva:DAD186_05590"/>
<dbReference type="InterPro" id="IPR001714">
    <property type="entry name" value="Pept_M24_MAP"/>
</dbReference>
<organism evidence="9 10">
    <name type="scientific">Dermabacter vaginalis</name>
    <dbReference type="NCBI Taxonomy" id="1630135"/>
    <lineage>
        <taxon>Bacteria</taxon>
        <taxon>Bacillati</taxon>
        <taxon>Actinomycetota</taxon>
        <taxon>Actinomycetes</taxon>
        <taxon>Micrococcales</taxon>
        <taxon>Dermabacteraceae</taxon>
        <taxon>Dermabacter</taxon>
    </lineage>
</organism>
<dbReference type="InterPro" id="IPR036005">
    <property type="entry name" value="Creatinase/aminopeptidase-like"/>
</dbReference>
<evidence type="ECO:0000313" key="10">
    <source>
        <dbReference type="Proteomes" id="UP000092596"/>
    </source>
</evidence>
<feature type="binding site" evidence="6">
    <location>
        <position position="101"/>
    </location>
    <ligand>
        <name>a divalent metal cation</name>
        <dbReference type="ChEBI" id="CHEBI:60240"/>
        <label>1</label>
    </ligand>
</feature>
<dbReference type="GO" id="GO:0005829">
    <property type="term" value="C:cytosol"/>
    <property type="evidence" value="ECO:0007669"/>
    <property type="project" value="TreeGrafter"/>
</dbReference>
<feature type="binding site" evidence="6">
    <location>
        <position position="212"/>
    </location>
    <ligand>
        <name>a divalent metal cation</name>
        <dbReference type="ChEBI" id="CHEBI:60240"/>
        <label>2</label>
        <note>catalytic</note>
    </ligand>
</feature>
<dbReference type="PANTHER" id="PTHR43330:SF27">
    <property type="entry name" value="METHIONINE AMINOPEPTIDASE"/>
    <property type="match status" value="1"/>
</dbReference>
<dbReference type="Proteomes" id="UP000092596">
    <property type="component" value="Chromosome"/>
</dbReference>
<evidence type="ECO:0000256" key="1">
    <source>
        <dbReference type="ARBA" id="ARBA00002521"/>
    </source>
</evidence>
<evidence type="ECO:0000256" key="5">
    <source>
        <dbReference type="ARBA" id="ARBA00022801"/>
    </source>
</evidence>
<feature type="binding site" evidence="6">
    <location>
        <position position="179"/>
    </location>
    <ligand>
        <name>a divalent metal cation</name>
        <dbReference type="ChEBI" id="CHEBI:60240"/>
        <label>2</label>
        <note>catalytic</note>
    </ligand>
</feature>
<dbReference type="HAMAP" id="MF_01974">
    <property type="entry name" value="MetAP_1"/>
    <property type="match status" value="1"/>
</dbReference>
<dbReference type="SUPFAM" id="SSF55920">
    <property type="entry name" value="Creatinase/aminopeptidase"/>
    <property type="match status" value="1"/>
</dbReference>
<dbReference type="PANTHER" id="PTHR43330">
    <property type="entry name" value="METHIONINE AMINOPEPTIDASE"/>
    <property type="match status" value="1"/>
</dbReference>
<feature type="binding site" evidence="6">
    <location>
        <position position="243"/>
    </location>
    <ligand>
        <name>a divalent metal cation</name>
        <dbReference type="ChEBI" id="CHEBI:60240"/>
        <label>1</label>
    </ligand>
</feature>
<evidence type="ECO:0000256" key="7">
    <source>
        <dbReference type="RuleBase" id="RU003653"/>
    </source>
</evidence>
<dbReference type="PATRIC" id="fig|1630135.4.peg.558"/>
<feature type="domain" description="Peptidase M24" evidence="8">
    <location>
        <begin position="20"/>
        <end position="250"/>
    </location>
</feature>
<evidence type="ECO:0000256" key="3">
    <source>
        <dbReference type="ARBA" id="ARBA00022670"/>
    </source>
</evidence>
<accession>A0A1B0ZGK6</accession>
<keyword evidence="4 6" id="KW-0479">Metal-binding</keyword>
<feature type="binding site" evidence="6">
    <location>
        <position position="84"/>
    </location>
    <ligand>
        <name>substrate</name>
    </ligand>
</feature>
<feature type="binding site" evidence="6">
    <location>
        <position position="112"/>
    </location>
    <ligand>
        <name>a divalent metal cation</name>
        <dbReference type="ChEBI" id="CHEBI:60240"/>
        <label>1</label>
    </ligand>
</feature>
<sequence length="286" mass="30717">MSFRRKPRVSLKTPEQFGTMRRAGLLLARIHEEIEKSLCAGMTTADIDQISRDIIASAGAKSNFLGYHGFPATVCVSVNEEIVHGIPGSRVIREGDVVSVDAGCIVEGWHSDAARTHIVGTAKSEADRELVEVTRGAMWEGIAALANAKRVGEIGAAIEDYVADCAGERIQHLEEFGGHGIGRAMHEPPDVMNFRTRDRGPKIVPGMALCIEPMLIQGDGDFEILEDDWTVVATKGGRAAHFEHSVAVTETGIFVLSAVDGGKAELEKRGIMIAEEPSDSSATTGR</sequence>
<dbReference type="NCBIfam" id="TIGR00500">
    <property type="entry name" value="met_pdase_I"/>
    <property type="match status" value="1"/>
</dbReference>
<comment type="subunit">
    <text evidence="6">Monomer.</text>
</comment>
<reference evidence="9 10" key="1">
    <citation type="submission" date="2015-06" db="EMBL/GenBank/DDBJ databases">
        <title>Investigation of pathophysiology for high-risk pregnancy and development of treatment modality based on it.</title>
        <authorList>
            <person name="Kim B.-C."/>
            <person name="Lim S."/>
        </authorList>
    </citation>
    <scope>NUCLEOTIDE SEQUENCE [LARGE SCALE GENOMIC DNA]</scope>
    <source>
        <strain evidence="9 10">AD1-86</strain>
    </source>
</reference>
<feature type="binding site" evidence="6">
    <location>
        <position position="243"/>
    </location>
    <ligand>
        <name>a divalent metal cation</name>
        <dbReference type="ChEBI" id="CHEBI:60240"/>
        <label>2</label>
        <note>catalytic</note>
    </ligand>
</feature>
<dbReference type="InterPro" id="IPR002467">
    <property type="entry name" value="Pept_M24A_MAP1"/>
</dbReference>
<protein>
    <recommendedName>
        <fullName evidence="6 7">Methionine aminopeptidase</fullName>
        <shortName evidence="6">MAP</shortName>
        <shortName evidence="6">MetAP</shortName>
        <ecNumber evidence="6 7">3.4.11.18</ecNumber>
    </recommendedName>
    <alternativeName>
        <fullName evidence="6">Peptidase M</fullName>
    </alternativeName>
</protein>
<comment type="cofactor">
    <cofactor evidence="6">
        <name>Co(2+)</name>
        <dbReference type="ChEBI" id="CHEBI:48828"/>
    </cofactor>
    <cofactor evidence="6">
        <name>Zn(2+)</name>
        <dbReference type="ChEBI" id="CHEBI:29105"/>
    </cofactor>
    <cofactor evidence="6">
        <name>Mn(2+)</name>
        <dbReference type="ChEBI" id="CHEBI:29035"/>
    </cofactor>
    <cofactor evidence="6">
        <name>Fe(2+)</name>
        <dbReference type="ChEBI" id="CHEBI:29033"/>
    </cofactor>
    <text evidence="6">Binds 2 divalent metal cations per subunit. Has a high-affinity and a low affinity metal-binding site. The true nature of the physiological cofactor is under debate. The enzyme is active with cobalt, zinc, manganese or divalent iron ions. Most likely, methionine aminopeptidases function as mononuclear Fe(2+)-metalloproteases under physiological conditions, and the catalytically relevant metal-binding site has been assigned to the histidine-containing high-affinity site.</text>
</comment>